<feature type="region of interest" description="Disordered" evidence="5">
    <location>
        <begin position="1"/>
        <end position="20"/>
    </location>
</feature>
<name>A0ABP7NMD5_9GAMM</name>
<keyword evidence="2 4" id="KW-0996">Nickel insertion</keyword>
<keyword evidence="7" id="KW-1185">Reference proteome</keyword>
<dbReference type="InterPro" id="IPR002669">
    <property type="entry name" value="UreD"/>
</dbReference>
<comment type="caution">
    <text evidence="6">The sequence shown here is derived from an EMBL/GenBank/DDBJ whole genome shotgun (WGS) entry which is preliminary data.</text>
</comment>
<accession>A0ABP7NMD5</accession>
<comment type="similarity">
    <text evidence="1 4">Belongs to the UreD family.</text>
</comment>
<evidence type="ECO:0000256" key="3">
    <source>
        <dbReference type="ARBA" id="ARBA00023186"/>
    </source>
</evidence>
<evidence type="ECO:0000313" key="6">
    <source>
        <dbReference type="EMBL" id="GAA3949609.1"/>
    </source>
</evidence>
<evidence type="ECO:0000256" key="2">
    <source>
        <dbReference type="ARBA" id="ARBA00022988"/>
    </source>
</evidence>
<evidence type="ECO:0000313" key="7">
    <source>
        <dbReference type="Proteomes" id="UP001501337"/>
    </source>
</evidence>
<comment type="function">
    <text evidence="4">Required for maturation of urease via the functional incorporation of the urease nickel metallocenter.</text>
</comment>
<evidence type="ECO:0000256" key="4">
    <source>
        <dbReference type="HAMAP-Rule" id="MF_01384"/>
    </source>
</evidence>
<evidence type="ECO:0000256" key="1">
    <source>
        <dbReference type="ARBA" id="ARBA00007177"/>
    </source>
</evidence>
<dbReference type="PANTHER" id="PTHR33643:SF1">
    <property type="entry name" value="UREASE ACCESSORY PROTEIN D"/>
    <property type="match status" value="1"/>
</dbReference>
<proteinExistence type="inferred from homology"/>
<dbReference type="EMBL" id="BAABBO010000001">
    <property type="protein sequence ID" value="GAA3949609.1"/>
    <property type="molecule type" value="Genomic_DNA"/>
</dbReference>
<sequence>MNGGLALSKTDSSSARPLGQPEVAERSWLAELHLRYRPDRSGLKTVADLLSVSGPLKVQRGFYPEIRSADCRGGTSVCHSYLLHPPGGVVSGDRLAIDVSVETGARALLTTTSATRIYRVDERRVPQRQKLRFEVAAEGSLEWLPLENIFFTGSRAEFDTDIILHHRAGLFYREVTCLGRPASGVHFHESPDSALRQNLRLLTADGRPIHEERIRLHAGNMRNRAQMGDFSVTGSLLVHGFADEHLDAFSGAVRASLLDDLRDDISAAFPQSSGCLALTTKPGLLIGRYLGHESGEATAFFDLLWRRLRPAVLGRVATAPRIWAT</sequence>
<reference evidence="7" key="1">
    <citation type="journal article" date="2019" name="Int. J. Syst. Evol. Microbiol.">
        <title>The Global Catalogue of Microorganisms (GCM) 10K type strain sequencing project: providing services to taxonomists for standard genome sequencing and annotation.</title>
        <authorList>
            <consortium name="The Broad Institute Genomics Platform"/>
            <consortium name="The Broad Institute Genome Sequencing Center for Infectious Disease"/>
            <person name="Wu L."/>
            <person name="Ma J."/>
        </authorList>
    </citation>
    <scope>NUCLEOTIDE SEQUENCE [LARGE SCALE GENOMIC DNA]</scope>
    <source>
        <strain evidence="7">JCM 17555</strain>
    </source>
</reference>
<dbReference type="HAMAP" id="MF_01384">
    <property type="entry name" value="UreD"/>
    <property type="match status" value="1"/>
</dbReference>
<comment type="subunit">
    <text evidence="4">UreD, UreF and UreG form a complex that acts as a GTP-hydrolysis-dependent molecular chaperone, activating the urease apoprotein by helping to assemble the nickel containing metallocenter of UreC. The UreE protein probably delivers the nickel.</text>
</comment>
<comment type="subcellular location">
    <subcellularLocation>
        <location evidence="4">Cytoplasm</location>
    </subcellularLocation>
</comment>
<gene>
    <name evidence="4" type="primary">ureD</name>
    <name evidence="6" type="ORF">GCM10022278_05970</name>
</gene>
<organism evidence="6 7">
    <name type="scientific">Allohahella marinimesophila</name>
    <dbReference type="NCBI Taxonomy" id="1054972"/>
    <lineage>
        <taxon>Bacteria</taxon>
        <taxon>Pseudomonadati</taxon>
        <taxon>Pseudomonadota</taxon>
        <taxon>Gammaproteobacteria</taxon>
        <taxon>Oceanospirillales</taxon>
        <taxon>Hahellaceae</taxon>
        <taxon>Allohahella</taxon>
    </lineage>
</organism>
<dbReference type="PANTHER" id="PTHR33643">
    <property type="entry name" value="UREASE ACCESSORY PROTEIN D"/>
    <property type="match status" value="1"/>
</dbReference>
<dbReference type="Pfam" id="PF01774">
    <property type="entry name" value="UreD"/>
    <property type="match status" value="1"/>
</dbReference>
<evidence type="ECO:0000256" key="5">
    <source>
        <dbReference type="SAM" id="MobiDB-lite"/>
    </source>
</evidence>
<dbReference type="Proteomes" id="UP001501337">
    <property type="component" value="Unassembled WGS sequence"/>
</dbReference>
<protein>
    <recommendedName>
        <fullName evidence="4">Urease accessory protein UreD</fullName>
    </recommendedName>
</protein>
<keyword evidence="3 4" id="KW-0143">Chaperone</keyword>
<keyword evidence="4" id="KW-0963">Cytoplasm</keyword>